<protein>
    <submittedName>
        <fullName evidence="3">Transposase</fullName>
    </submittedName>
</protein>
<evidence type="ECO:0000313" key="3">
    <source>
        <dbReference type="EMBL" id="QNT70742.1"/>
    </source>
</evidence>
<evidence type="ECO:0000256" key="1">
    <source>
        <dbReference type="SAM" id="Phobius"/>
    </source>
</evidence>
<accession>A0A7H1N4V6</accession>
<dbReference type="GO" id="GO:0006313">
    <property type="term" value="P:DNA transposition"/>
    <property type="evidence" value="ECO:0007669"/>
    <property type="project" value="InterPro"/>
</dbReference>
<name>A0A7H1N4V6_9PROT</name>
<dbReference type="PANTHER" id="PTHR35404">
    <property type="entry name" value="TRANSPOSASE OF TN10"/>
    <property type="match status" value="1"/>
</dbReference>
<dbReference type="GO" id="GO:0004803">
    <property type="term" value="F:transposase activity"/>
    <property type="evidence" value="ECO:0007669"/>
    <property type="project" value="InterPro"/>
</dbReference>
<dbReference type="KEGG" id="dvn:HQ394_17190"/>
<evidence type="ECO:0000313" key="4">
    <source>
        <dbReference type="Proteomes" id="UP000516369"/>
    </source>
</evidence>
<gene>
    <name evidence="3" type="ORF">HQ394_17190</name>
</gene>
<feature type="domain" description="Transposase IS4-like" evidence="2">
    <location>
        <begin position="4"/>
        <end position="60"/>
    </location>
</feature>
<dbReference type="Proteomes" id="UP000516369">
    <property type="component" value="Chromosome"/>
</dbReference>
<dbReference type="InterPro" id="IPR012337">
    <property type="entry name" value="RNaseH-like_sf"/>
</dbReference>
<dbReference type="SUPFAM" id="SSF53098">
    <property type="entry name" value="Ribonuclease H-like"/>
    <property type="match status" value="1"/>
</dbReference>
<dbReference type="GO" id="GO:0003677">
    <property type="term" value="F:DNA binding"/>
    <property type="evidence" value="ECO:0007669"/>
    <property type="project" value="InterPro"/>
</dbReference>
<evidence type="ECO:0000259" key="2">
    <source>
        <dbReference type="Pfam" id="PF01609"/>
    </source>
</evidence>
<keyword evidence="4" id="KW-1185">Reference proteome</keyword>
<dbReference type="EMBL" id="CP053923">
    <property type="protein sequence ID" value="QNT70742.1"/>
    <property type="molecule type" value="Genomic_DNA"/>
</dbReference>
<keyword evidence="1" id="KW-0812">Transmembrane</keyword>
<organism evidence="3 4">
    <name type="scientific">Defluviicoccus vanus</name>
    <dbReference type="NCBI Taxonomy" id="111831"/>
    <lineage>
        <taxon>Bacteria</taxon>
        <taxon>Pseudomonadati</taxon>
        <taxon>Pseudomonadota</taxon>
        <taxon>Alphaproteobacteria</taxon>
        <taxon>Rhodospirillales</taxon>
        <taxon>Rhodospirillaceae</taxon>
        <taxon>Defluviicoccus</taxon>
    </lineage>
</organism>
<proteinExistence type="predicted"/>
<dbReference type="InterPro" id="IPR002559">
    <property type="entry name" value="Transposase_11"/>
</dbReference>
<keyword evidence="1" id="KW-0472">Membrane</keyword>
<sequence>MATSKADASAREIVNLYARRWTIEPSFRDTKDLRFGMGLGAVRIGDPQRRDRLLLLNAFAVLFLTLLGEAGEALGMDRHLKVNTAKRRTHSLFRQGCMLYDLIPAMPEPRLRPLIERFLEMLKNKPITAQLTNIA</sequence>
<dbReference type="PANTHER" id="PTHR35404:SF8">
    <property type="entry name" value="TRANSPOSASE OF TN10"/>
    <property type="match status" value="1"/>
</dbReference>
<keyword evidence="1" id="KW-1133">Transmembrane helix</keyword>
<dbReference type="Pfam" id="PF01609">
    <property type="entry name" value="DDE_Tnp_1"/>
    <property type="match status" value="1"/>
</dbReference>
<dbReference type="AlphaFoldDB" id="A0A7H1N4V6"/>
<reference evidence="3 4" key="1">
    <citation type="submission" date="2020-05" db="EMBL/GenBank/DDBJ databases">
        <title>Complete closed genome sequence of Defluviicoccus vanus.</title>
        <authorList>
            <person name="Bessarab I."/>
            <person name="Arumugam K."/>
            <person name="Maszenan A.M."/>
            <person name="Seviour R.J."/>
            <person name="Williams R.B."/>
        </authorList>
    </citation>
    <scope>NUCLEOTIDE SEQUENCE [LARGE SCALE GENOMIC DNA]</scope>
    <source>
        <strain evidence="3 4">Ben 114</strain>
    </source>
</reference>
<feature type="transmembrane region" description="Helical" evidence="1">
    <location>
        <begin position="53"/>
        <end position="71"/>
    </location>
</feature>